<reference evidence="3" key="1">
    <citation type="submission" date="2016-10" db="EMBL/GenBank/DDBJ databases">
        <authorList>
            <person name="Varghese N."/>
            <person name="Submissions S."/>
        </authorList>
    </citation>
    <scope>NUCLEOTIDE SEQUENCE [LARGE SCALE GENOMIC DNA]</scope>
    <source>
        <strain evidence="3">DSM 24450</strain>
    </source>
</reference>
<proteinExistence type="predicted"/>
<evidence type="ECO:0000313" key="3">
    <source>
        <dbReference type="Proteomes" id="UP000199312"/>
    </source>
</evidence>
<dbReference type="InterPro" id="IPR000674">
    <property type="entry name" value="Ald_Oxase/Xan_DH_a/b"/>
</dbReference>
<protein>
    <submittedName>
        <fullName evidence="2">Isoquinoline 1-oxidoreductase, beta subunit</fullName>
    </submittedName>
</protein>
<dbReference type="SMART" id="SM01008">
    <property type="entry name" value="Ald_Xan_dh_C"/>
    <property type="match status" value="1"/>
</dbReference>
<dbReference type="EMBL" id="FOZP01000008">
    <property type="protein sequence ID" value="SFS73756.1"/>
    <property type="molecule type" value="Genomic_DNA"/>
</dbReference>
<dbReference type="Pfam" id="PF02738">
    <property type="entry name" value="MoCoBD_1"/>
    <property type="match status" value="1"/>
</dbReference>
<dbReference type="Proteomes" id="UP000199312">
    <property type="component" value="Unassembled WGS sequence"/>
</dbReference>
<name>A0A1I6S9Y4_9FLAO</name>
<dbReference type="InterPro" id="IPR008274">
    <property type="entry name" value="AldOxase/xan_DH_MoCoBD1"/>
</dbReference>
<dbReference type="InterPro" id="IPR012368">
    <property type="entry name" value="OxRdtase_Mopterin-bd_su_IorB"/>
</dbReference>
<dbReference type="PROSITE" id="PS51257">
    <property type="entry name" value="PROKAR_LIPOPROTEIN"/>
    <property type="match status" value="1"/>
</dbReference>
<organism evidence="2 3">
    <name type="scientific">Lutibacter maritimus</name>
    <dbReference type="NCBI Taxonomy" id="593133"/>
    <lineage>
        <taxon>Bacteria</taxon>
        <taxon>Pseudomonadati</taxon>
        <taxon>Bacteroidota</taxon>
        <taxon>Flavobacteriia</taxon>
        <taxon>Flavobacteriales</taxon>
        <taxon>Flavobacteriaceae</taxon>
        <taxon>Lutibacter</taxon>
    </lineage>
</organism>
<dbReference type="InterPro" id="IPR037165">
    <property type="entry name" value="AldOxase/xan_DH_Mopterin-bd_sf"/>
</dbReference>
<dbReference type="InterPro" id="IPR046867">
    <property type="entry name" value="AldOxase/xan_DH_MoCoBD2"/>
</dbReference>
<gene>
    <name evidence="2" type="ORF">SAMN04488006_2852</name>
</gene>
<dbReference type="PANTHER" id="PTHR47495:SF3">
    <property type="entry name" value="BLR6219 PROTEIN"/>
    <property type="match status" value="1"/>
</dbReference>
<dbReference type="Gene3D" id="3.30.365.10">
    <property type="entry name" value="Aldehyde oxidase/xanthine dehydrogenase, molybdopterin binding domain"/>
    <property type="match status" value="4"/>
</dbReference>
<dbReference type="OrthoDB" id="9767994at2"/>
<dbReference type="PIRSF" id="PIRSF036389">
    <property type="entry name" value="IOR_B"/>
    <property type="match status" value="1"/>
</dbReference>
<sequence length="728" mass="79683">MKKIQNISRRSFVKSIGLASGGLILACNTSVFSDKEKEIKNLINFNPNLFVQLNSDGSLILVASRSEMGNGVRTSLSSVIADEMEADWSKVSIQQATGDKKYGDQNTDGSRSIRYLFDTMRQMGATAKAMLITAAAQTWNVSEEECKAENHFIVHSSGKKLGFGELVEVAKTLEVPTDVQLKDSKNYKYIGKSLKSIDVDDYVSGNAIFGLDKRLPNMKFAAVARCPVTFGTVKTFDKTETLKIKGVLDVIEIPRIERPFGALGGIAVVATNTWAAFKGRDALKIEWDFGNNKDYDSENYMNQITKNVHKQGKVAKTVGNINNAFKKGAKIIESTFQLPHLSHAPMEVPNAVAWVQGETCEVWAPTQNPQSARDEIVAYLGVPEENVTINVTLLGGGFGRKSKSDFVVEAAIISKAINAPAQVVWSREDDIKHGYYHTVSAQYMKASIDKNGKVTGWLHRFALPSITSTFSPGVDYAAGFEISSASNIPFNIDNVKIEVGKAPAHVRIGWLRSVINIPHGFSINVFADELAVAVNKDPLEFRLDLIGEDRIVNPDENIPFKTQRLKNVLQLAAKNANWGKDLPEGHAQGLAVHYSFNSYVASVVEVSVIDGKLKVLQVHTVIDCGLVVNKNTVIAQMEGSAIFGMSLAFYGKITAKDGAIEQGNYHDYKMIRMHEAPKINVEIVESTENPTGVGEPGVPVIAPAIVNAIYKATGKRYYNLPLSNYGLV</sequence>
<dbReference type="SUPFAM" id="SSF56003">
    <property type="entry name" value="Molybdenum cofactor-binding domain"/>
    <property type="match status" value="2"/>
</dbReference>
<dbReference type="RefSeq" id="WP_090228683.1">
    <property type="nucleotide sequence ID" value="NZ_FOZP01000008.1"/>
</dbReference>
<dbReference type="Pfam" id="PF20256">
    <property type="entry name" value="MoCoBD_2"/>
    <property type="match status" value="2"/>
</dbReference>
<keyword evidence="3" id="KW-1185">Reference proteome</keyword>
<dbReference type="Gene3D" id="3.90.1170.50">
    <property type="entry name" value="Aldehyde oxidase/xanthine dehydrogenase, a/b hammerhead"/>
    <property type="match status" value="1"/>
</dbReference>
<evidence type="ECO:0000259" key="1">
    <source>
        <dbReference type="SMART" id="SM01008"/>
    </source>
</evidence>
<dbReference type="InterPro" id="IPR052516">
    <property type="entry name" value="N-heterocyclic_Hydroxylase"/>
</dbReference>
<dbReference type="PANTHER" id="PTHR47495">
    <property type="entry name" value="ALDEHYDE DEHYDROGENASE"/>
    <property type="match status" value="1"/>
</dbReference>
<dbReference type="AlphaFoldDB" id="A0A1I6S9Y4"/>
<evidence type="ECO:0000313" key="2">
    <source>
        <dbReference type="EMBL" id="SFS73756.1"/>
    </source>
</evidence>
<dbReference type="STRING" id="593133.SAMN04488006_2852"/>
<dbReference type="GO" id="GO:0016491">
    <property type="term" value="F:oxidoreductase activity"/>
    <property type="evidence" value="ECO:0007669"/>
    <property type="project" value="InterPro"/>
</dbReference>
<accession>A0A1I6S9Y4</accession>
<feature type="domain" description="Aldehyde oxidase/xanthine dehydrogenase a/b hammerhead" evidence="1">
    <location>
        <begin position="204"/>
        <end position="291"/>
    </location>
</feature>